<dbReference type="OrthoDB" id="9813719at2"/>
<dbReference type="EMBL" id="LVJN01000009">
    <property type="protein sequence ID" value="OSM08476.1"/>
    <property type="molecule type" value="Genomic_DNA"/>
</dbReference>
<accession>A0A1Y2K9Y9</accession>
<evidence type="ECO:0000313" key="1">
    <source>
        <dbReference type="EMBL" id="OSM08476.1"/>
    </source>
</evidence>
<dbReference type="AlphaFoldDB" id="A0A1Y2K9Y9"/>
<evidence type="ECO:0000313" key="2">
    <source>
        <dbReference type="EMBL" id="OSM08779.1"/>
    </source>
</evidence>
<name>A0A1Y2K9Y9_9PROT</name>
<proteinExistence type="predicted"/>
<dbReference type="STRING" id="1434232.MAIT1_04901"/>
<organism evidence="1 3">
    <name type="scientific">Magnetofaba australis IT-1</name>
    <dbReference type="NCBI Taxonomy" id="1434232"/>
    <lineage>
        <taxon>Bacteria</taxon>
        <taxon>Pseudomonadati</taxon>
        <taxon>Pseudomonadota</taxon>
        <taxon>Magnetococcia</taxon>
        <taxon>Magnetococcales</taxon>
        <taxon>Magnetococcaceae</taxon>
        <taxon>Magnetofaba</taxon>
    </lineage>
</organism>
<dbReference type="EMBL" id="LVJN01000001">
    <property type="protein sequence ID" value="OSM08779.1"/>
    <property type="molecule type" value="Genomic_DNA"/>
</dbReference>
<comment type="caution">
    <text evidence="1">The sequence shown here is derived from an EMBL/GenBank/DDBJ whole genome shotgun (WGS) entry which is preliminary data.</text>
</comment>
<evidence type="ECO:0000313" key="3">
    <source>
        <dbReference type="Proteomes" id="UP000194003"/>
    </source>
</evidence>
<reference evidence="1 3" key="1">
    <citation type="journal article" date="2016" name="BMC Genomics">
        <title>Combined genomic and structural analyses of a cultured magnetotactic bacterium reveals its niche adaptation to a dynamic environment.</title>
        <authorList>
            <person name="Araujo A.C."/>
            <person name="Morillo V."/>
            <person name="Cypriano J."/>
            <person name="Teixeira L.C."/>
            <person name="Leao P."/>
            <person name="Lyra S."/>
            <person name="Almeida L.G."/>
            <person name="Bazylinski D.A."/>
            <person name="Vasconcellos A.T."/>
            <person name="Abreu F."/>
            <person name="Lins U."/>
        </authorList>
    </citation>
    <scope>NUCLEOTIDE SEQUENCE [LARGE SCALE GENOMIC DNA]</scope>
    <source>
        <strain evidence="1 3">IT-1</strain>
    </source>
</reference>
<protein>
    <submittedName>
        <fullName evidence="1">Uncharacterized protein</fullName>
    </submittedName>
</protein>
<keyword evidence="3" id="KW-1185">Reference proteome</keyword>
<dbReference type="Proteomes" id="UP000194003">
    <property type="component" value="Unassembled WGS sequence"/>
</dbReference>
<gene>
    <name evidence="2" type="ORF">MAIT1_04901</name>
    <name evidence="1" type="ORF">MAIT1_04965</name>
</gene>
<sequence length="77" mass="8805">MTEFSELESFFWCGIFGPPFLDDPSCFSDAFLRRHSHTALQERQAITSDGPRAPFTWQFSATLAAEWMPGLFPEQSQ</sequence>
<dbReference type="RefSeq" id="WP_143814552.1">
    <property type="nucleotide sequence ID" value="NZ_LVJN01000001.1"/>
</dbReference>